<dbReference type="Proteomes" id="UP001519348">
    <property type="component" value="Unassembled WGS sequence"/>
</dbReference>
<dbReference type="InterPro" id="IPR036291">
    <property type="entry name" value="NAD(P)-bd_dom_sf"/>
</dbReference>
<evidence type="ECO:0000256" key="1">
    <source>
        <dbReference type="ARBA" id="ARBA00006484"/>
    </source>
</evidence>
<gene>
    <name evidence="3" type="ORF">J2Z27_000923</name>
</gene>
<evidence type="ECO:0000313" key="4">
    <source>
        <dbReference type="Proteomes" id="UP001519348"/>
    </source>
</evidence>
<dbReference type="PANTHER" id="PTHR43180">
    <property type="entry name" value="3-OXOACYL-(ACYL-CARRIER-PROTEIN) REDUCTASE (AFU_ORTHOLOGUE AFUA_6G11210)"/>
    <property type="match status" value="1"/>
</dbReference>
<dbReference type="SUPFAM" id="SSF51735">
    <property type="entry name" value="NAD(P)-binding Rossmann-fold domains"/>
    <property type="match status" value="1"/>
</dbReference>
<accession>A0ABS4HLU7</accession>
<dbReference type="Gene3D" id="3.40.50.720">
    <property type="entry name" value="NAD(P)-binding Rossmann-like Domain"/>
    <property type="match status" value="1"/>
</dbReference>
<name>A0ABS4HLU7_9STAP</name>
<dbReference type="Pfam" id="PF13561">
    <property type="entry name" value="adh_short_C2"/>
    <property type="match status" value="1"/>
</dbReference>
<keyword evidence="2" id="KW-0560">Oxidoreductase</keyword>
<reference evidence="3 4" key="1">
    <citation type="submission" date="2021-03" db="EMBL/GenBank/DDBJ databases">
        <title>Genomic Encyclopedia of Type Strains, Phase IV (KMG-IV): sequencing the most valuable type-strain genomes for metagenomic binning, comparative biology and taxonomic classification.</title>
        <authorList>
            <person name="Goeker M."/>
        </authorList>
    </citation>
    <scope>NUCLEOTIDE SEQUENCE [LARGE SCALE GENOMIC DNA]</scope>
    <source>
        <strain evidence="3 4">DSM 22420</strain>
    </source>
</reference>
<sequence>MKLIEDIGGKGIFVKADVTKPKDVQNLFKTAVDTYGGLDHAFNNAGVLKKSYKFSDIPVEDYDTVMAVDAKGVFLTTKYEIDYMRKKAAVLSSTRHPLQEWLQTLR</sequence>
<comment type="similarity">
    <text evidence="1">Belongs to the short-chain dehydrogenases/reductases (SDR) family.</text>
</comment>
<dbReference type="PANTHER" id="PTHR43180:SF66">
    <property type="entry name" value="SHORT-CHAIN DEHYDROGENASE_REDUCTASE FAMILY PROTEIN"/>
    <property type="match status" value="1"/>
</dbReference>
<dbReference type="EMBL" id="JAGGKN010000002">
    <property type="protein sequence ID" value="MBP1951888.1"/>
    <property type="molecule type" value="Genomic_DNA"/>
</dbReference>
<protein>
    <submittedName>
        <fullName evidence="3">NAD(P)-dependent dehydrogenase (Short-subunit alcohol dehydrogenase family)</fullName>
    </submittedName>
</protein>
<evidence type="ECO:0000313" key="3">
    <source>
        <dbReference type="EMBL" id="MBP1951888.1"/>
    </source>
</evidence>
<dbReference type="InterPro" id="IPR002347">
    <property type="entry name" value="SDR_fam"/>
</dbReference>
<comment type="caution">
    <text evidence="3">The sequence shown here is derived from an EMBL/GenBank/DDBJ whole genome shotgun (WGS) entry which is preliminary data.</text>
</comment>
<keyword evidence="4" id="KW-1185">Reference proteome</keyword>
<proteinExistence type="inferred from homology"/>
<evidence type="ECO:0000256" key="2">
    <source>
        <dbReference type="ARBA" id="ARBA00023002"/>
    </source>
</evidence>
<organism evidence="3 4">
    <name type="scientific">Jeotgalicoccus aerolatus</name>
    <dbReference type="NCBI Taxonomy" id="709510"/>
    <lineage>
        <taxon>Bacteria</taxon>
        <taxon>Bacillati</taxon>
        <taxon>Bacillota</taxon>
        <taxon>Bacilli</taxon>
        <taxon>Bacillales</taxon>
        <taxon>Staphylococcaceae</taxon>
        <taxon>Jeotgalicoccus</taxon>
    </lineage>
</organism>